<evidence type="ECO:0000256" key="1">
    <source>
        <dbReference type="ARBA" id="ARBA00022801"/>
    </source>
</evidence>
<dbReference type="GO" id="GO:0005829">
    <property type="term" value="C:cytosol"/>
    <property type="evidence" value="ECO:0007669"/>
    <property type="project" value="TreeGrafter"/>
</dbReference>
<organism evidence="3 4">
    <name type="scientific">Qipengyuania oceanensis</name>
    <dbReference type="NCBI Taxonomy" id="1463597"/>
    <lineage>
        <taxon>Bacteria</taxon>
        <taxon>Pseudomonadati</taxon>
        <taxon>Pseudomonadota</taxon>
        <taxon>Alphaproteobacteria</taxon>
        <taxon>Sphingomonadales</taxon>
        <taxon>Erythrobacteraceae</taxon>
        <taxon>Qipengyuania</taxon>
    </lineage>
</organism>
<name>A0A844YK24_9SPHN</name>
<dbReference type="PANTHER" id="PTHR43240">
    <property type="entry name" value="1,4-DIHYDROXY-2-NAPHTHOYL-COA THIOESTERASE 1"/>
    <property type="match status" value="1"/>
</dbReference>
<dbReference type="OrthoDB" id="9813282at2"/>
<dbReference type="AlphaFoldDB" id="A0A844YK24"/>
<keyword evidence="4" id="KW-1185">Reference proteome</keyword>
<dbReference type="Pfam" id="PF03061">
    <property type="entry name" value="4HBT"/>
    <property type="match status" value="1"/>
</dbReference>
<keyword evidence="1" id="KW-0378">Hydrolase</keyword>
<gene>
    <name evidence="3" type="ORF">GRI48_12645</name>
</gene>
<dbReference type="PANTHER" id="PTHR43240:SF1">
    <property type="entry name" value="BLR5584 PROTEIN"/>
    <property type="match status" value="1"/>
</dbReference>
<dbReference type="Proteomes" id="UP000445582">
    <property type="component" value="Unassembled WGS sequence"/>
</dbReference>
<feature type="domain" description="Thioesterase" evidence="2">
    <location>
        <begin position="55"/>
        <end position="133"/>
    </location>
</feature>
<evidence type="ECO:0000313" key="4">
    <source>
        <dbReference type="Proteomes" id="UP000445582"/>
    </source>
</evidence>
<evidence type="ECO:0000313" key="3">
    <source>
        <dbReference type="EMBL" id="MXO63855.1"/>
    </source>
</evidence>
<evidence type="ECO:0000259" key="2">
    <source>
        <dbReference type="Pfam" id="PF03061"/>
    </source>
</evidence>
<dbReference type="NCBIfam" id="TIGR00369">
    <property type="entry name" value="unchar_dom_1"/>
    <property type="match status" value="1"/>
</dbReference>
<dbReference type="GO" id="GO:0061522">
    <property type="term" value="F:1,4-dihydroxy-2-naphthoyl-CoA thioesterase activity"/>
    <property type="evidence" value="ECO:0007669"/>
    <property type="project" value="TreeGrafter"/>
</dbReference>
<dbReference type="InterPro" id="IPR006683">
    <property type="entry name" value="Thioestr_dom"/>
</dbReference>
<protein>
    <submittedName>
        <fullName evidence="3">Hotdog fold thioesterase</fullName>
    </submittedName>
</protein>
<proteinExistence type="predicted"/>
<dbReference type="CDD" id="cd03443">
    <property type="entry name" value="PaaI_thioesterase"/>
    <property type="match status" value="1"/>
</dbReference>
<sequence>MSAVTELTGLEKVRVLLATGGRPPIGERLEFSLVEVELGSAVFESVPGRFAYNPMGIVHGGYAATLLDSACGIATASMLDPGESFTTLELKVAYHRSMNELTGMVRAQGNVVTLGRRIAYCEAKLTDTSGRLLASATSTLLRIPA</sequence>
<dbReference type="InterPro" id="IPR029069">
    <property type="entry name" value="HotDog_dom_sf"/>
</dbReference>
<accession>A0A844YK24</accession>
<dbReference type="InterPro" id="IPR003736">
    <property type="entry name" value="PAAI_dom"/>
</dbReference>
<reference evidence="3 4" key="1">
    <citation type="submission" date="2019-12" db="EMBL/GenBank/DDBJ databases">
        <title>Genomic-based taxomic classification of the family Erythrobacteraceae.</title>
        <authorList>
            <person name="Xu L."/>
        </authorList>
    </citation>
    <scope>NUCLEOTIDE SEQUENCE [LARGE SCALE GENOMIC DNA]</scope>
    <source>
        <strain evidence="3 4">MCCC 1A09965</strain>
    </source>
</reference>
<comment type="caution">
    <text evidence="3">The sequence shown here is derived from an EMBL/GenBank/DDBJ whole genome shotgun (WGS) entry which is preliminary data.</text>
</comment>
<dbReference type="SUPFAM" id="SSF54637">
    <property type="entry name" value="Thioesterase/thiol ester dehydrase-isomerase"/>
    <property type="match status" value="1"/>
</dbReference>
<dbReference type="EMBL" id="WTYN01000004">
    <property type="protein sequence ID" value="MXO63855.1"/>
    <property type="molecule type" value="Genomic_DNA"/>
</dbReference>
<dbReference type="Gene3D" id="3.10.129.10">
    <property type="entry name" value="Hotdog Thioesterase"/>
    <property type="match status" value="1"/>
</dbReference>